<protein>
    <recommendedName>
        <fullName evidence="2">BPL/LPL catalytic domain-containing protein</fullName>
    </recommendedName>
</protein>
<dbReference type="InterPro" id="IPR004408">
    <property type="entry name" value="Biotin_CoA_COase_ligase"/>
</dbReference>
<comment type="caution">
    <text evidence="3">The sequence shown here is derived from an EMBL/GenBank/DDBJ whole genome shotgun (WGS) entry which is preliminary data.</text>
</comment>
<dbReference type="PANTHER" id="PTHR12835:SF5">
    <property type="entry name" value="BIOTIN--PROTEIN LIGASE"/>
    <property type="match status" value="1"/>
</dbReference>
<feature type="non-terminal residue" evidence="3">
    <location>
        <position position="162"/>
    </location>
</feature>
<dbReference type="NCBIfam" id="TIGR00121">
    <property type="entry name" value="birA_ligase"/>
    <property type="match status" value="1"/>
</dbReference>
<keyword evidence="1" id="KW-0436">Ligase</keyword>
<dbReference type="SUPFAM" id="SSF55681">
    <property type="entry name" value="Class II aaRS and biotin synthetases"/>
    <property type="match status" value="1"/>
</dbReference>
<dbReference type="Pfam" id="PF03099">
    <property type="entry name" value="BPL_LplA_LipB"/>
    <property type="match status" value="1"/>
</dbReference>
<dbReference type="AlphaFoldDB" id="X0YFU9"/>
<organism evidence="3">
    <name type="scientific">marine sediment metagenome</name>
    <dbReference type="NCBI Taxonomy" id="412755"/>
    <lineage>
        <taxon>unclassified sequences</taxon>
        <taxon>metagenomes</taxon>
        <taxon>ecological metagenomes</taxon>
    </lineage>
</organism>
<name>X0YFU9_9ZZZZ</name>
<feature type="domain" description="BPL/LPL catalytic" evidence="2">
    <location>
        <begin position="1"/>
        <end position="162"/>
    </location>
</feature>
<evidence type="ECO:0000259" key="2">
    <source>
        <dbReference type="PROSITE" id="PS51733"/>
    </source>
</evidence>
<reference evidence="3" key="1">
    <citation type="journal article" date="2014" name="Front. Microbiol.">
        <title>High frequency of phylogenetically diverse reductive dehalogenase-homologous genes in deep subseafloor sedimentary metagenomes.</title>
        <authorList>
            <person name="Kawai M."/>
            <person name="Futagami T."/>
            <person name="Toyoda A."/>
            <person name="Takaki Y."/>
            <person name="Nishi S."/>
            <person name="Hori S."/>
            <person name="Arai W."/>
            <person name="Tsubouchi T."/>
            <person name="Morono Y."/>
            <person name="Uchiyama I."/>
            <person name="Ito T."/>
            <person name="Fujiyama A."/>
            <person name="Inagaki F."/>
            <person name="Takami H."/>
        </authorList>
    </citation>
    <scope>NUCLEOTIDE SEQUENCE</scope>
    <source>
        <strain evidence="3">Expedition CK06-06</strain>
    </source>
</reference>
<dbReference type="PANTHER" id="PTHR12835">
    <property type="entry name" value="BIOTIN PROTEIN LIGASE"/>
    <property type="match status" value="1"/>
</dbReference>
<evidence type="ECO:0000256" key="1">
    <source>
        <dbReference type="ARBA" id="ARBA00022598"/>
    </source>
</evidence>
<dbReference type="GO" id="GO:0005737">
    <property type="term" value="C:cytoplasm"/>
    <property type="evidence" value="ECO:0007669"/>
    <property type="project" value="TreeGrafter"/>
</dbReference>
<dbReference type="GO" id="GO:0004077">
    <property type="term" value="F:biotin--[biotin carboxyl-carrier protein] ligase activity"/>
    <property type="evidence" value="ECO:0007669"/>
    <property type="project" value="InterPro"/>
</dbReference>
<dbReference type="Gene3D" id="3.30.930.10">
    <property type="entry name" value="Bira Bifunctional Protein, Domain 2"/>
    <property type="match status" value="1"/>
</dbReference>
<dbReference type="EMBL" id="BARS01056821">
    <property type="protein sequence ID" value="GAG46082.1"/>
    <property type="molecule type" value="Genomic_DNA"/>
</dbReference>
<dbReference type="PROSITE" id="PS51733">
    <property type="entry name" value="BPL_LPL_CATALYTIC"/>
    <property type="match status" value="1"/>
</dbReference>
<evidence type="ECO:0000313" key="3">
    <source>
        <dbReference type="EMBL" id="GAG46082.1"/>
    </source>
</evidence>
<feature type="non-terminal residue" evidence="3">
    <location>
        <position position="1"/>
    </location>
</feature>
<accession>X0YFU9</accession>
<dbReference type="CDD" id="cd16442">
    <property type="entry name" value="BPL"/>
    <property type="match status" value="1"/>
</dbReference>
<gene>
    <name evidence="3" type="ORF">S01H1_83546</name>
</gene>
<sequence>WVYEKATSSNDLAWDLAVKDEPEGGVVFAETQTKGRGRLGRSWFSPKQKGLWFSVILRPQLQPVYVPMITIVSSIAVAKAITKYTGVSVWIKWPNDIYVNGKKVGGILTEMNTELDRIRFVILGIGININLQPQDFPEEFRDKAASIRCSRIELIKDVLVSL</sequence>
<dbReference type="InterPro" id="IPR004143">
    <property type="entry name" value="BPL_LPL_catalytic"/>
</dbReference>
<dbReference type="InterPro" id="IPR045864">
    <property type="entry name" value="aa-tRNA-synth_II/BPL/LPL"/>
</dbReference>
<proteinExistence type="predicted"/>